<evidence type="ECO:0000256" key="2">
    <source>
        <dbReference type="ARBA" id="ARBA00022727"/>
    </source>
</evidence>
<keyword evidence="2 5" id="KW-0545">Nucleotide biosynthesis</keyword>
<dbReference type="PROSITE" id="PS00113">
    <property type="entry name" value="ADENYLATE_KINASE"/>
    <property type="match status" value="1"/>
</dbReference>
<keyword evidence="5 7" id="KW-0067">ATP-binding</keyword>
<comment type="similarity">
    <text evidence="5 6">Belongs to the adenylate kinase family.</text>
</comment>
<dbReference type="InterPro" id="IPR000850">
    <property type="entry name" value="Adenylat/UMP-CMP_kin"/>
</dbReference>
<feature type="binding site" evidence="5">
    <location>
        <begin position="85"/>
        <end position="88"/>
    </location>
    <ligand>
        <name>AMP</name>
        <dbReference type="ChEBI" id="CHEBI:456215"/>
    </ligand>
</feature>
<evidence type="ECO:0000256" key="4">
    <source>
        <dbReference type="ARBA" id="ARBA00022777"/>
    </source>
</evidence>
<keyword evidence="5" id="KW-0479">Metal-binding</keyword>
<dbReference type="Pfam" id="PF00406">
    <property type="entry name" value="ADK"/>
    <property type="match status" value="1"/>
</dbReference>
<feature type="binding site" evidence="5">
    <location>
        <position position="36"/>
    </location>
    <ligand>
        <name>AMP</name>
        <dbReference type="ChEBI" id="CHEBI:456215"/>
    </ligand>
</feature>
<feature type="binding site" evidence="5">
    <location>
        <position position="135"/>
    </location>
    <ligand>
        <name>Zn(2+)</name>
        <dbReference type="ChEBI" id="CHEBI:29105"/>
        <note>structural</note>
    </ligand>
</feature>
<dbReference type="InterPro" id="IPR027417">
    <property type="entry name" value="P-loop_NTPase"/>
</dbReference>
<keyword evidence="1 5" id="KW-0808">Transferase</keyword>
<feature type="binding site" evidence="5">
    <location>
        <position position="156"/>
    </location>
    <ligand>
        <name>Zn(2+)</name>
        <dbReference type="ChEBI" id="CHEBI:29105"/>
        <note>structural</note>
    </ligand>
</feature>
<feature type="binding site" evidence="5">
    <location>
        <position position="163"/>
    </location>
    <ligand>
        <name>AMP</name>
        <dbReference type="ChEBI" id="CHEBI:456215"/>
    </ligand>
</feature>
<evidence type="ECO:0000313" key="10">
    <source>
        <dbReference type="Proteomes" id="UP000177088"/>
    </source>
</evidence>
<dbReference type="HAMAP" id="MF_00235">
    <property type="entry name" value="Adenylate_kinase_Adk"/>
    <property type="match status" value="1"/>
</dbReference>
<dbReference type="Gene3D" id="3.40.50.300">
    <property type="entry name" value="P-loop containing nucleotide triphosphate hydrolases"/>
    <property type="match status" value="1"/>
</dbReference>
<dbReference type="InterPro" id="IPR006259">
    <property type="entry name" value="Adenyl_kin_sub"/>
</dbReference>
<protein>
    <recommendedName>
        <fullName evidence="5 7">Adenylate kinase</fullName>
        <shortName evidence="5">AK</shortName>
        <ecNumber evidence="5 7">2.7.4.3</ecNumber>
    </recommendedName>
    <alternativeName>
        <fullName evidence="5">ATP-AMP transphosphorylase</fullName>
    </alternativeName>
    <alternativeName>
        <fullName evidence="5">ATP:AMP phosphotransferase</fullName>
    </alternativeName>
    <alternativeName>
        <fullName evidence="5">Adenylate monophosphate kinase</fullName>
    </alternativeName>
</protein>
<evidence type="ECO:0000256" key="5">
    <source>
        <dbReference type="HAMAP-Rule" id="MF_00235"/>
    </source>
</evidence>
<evidence type="ECO:0000256" key="3">
    <source>
        <dbReference type="ARBA" id="ARBA00022741"/>
    </source>
</evidence>
<comment type="caution">
    <text evidence="5">Lacks conserved residue(s) required for the propagation of feature annotation.</text>
</comment>
<proteinExistence type="inferred from homology"/>
<sequence length="217" mass="24343">MNIVFLGPQGAGKGTQAEKLSELLEIPTVSVGKLFRAEIERETGLGRAIAKYVEAGERVPPDMTDQIIGERLSEEDTADGVIMDGYPRTQDQIAQLDKVFAAAGRKVTHVLYLTVPDDVSVRRLAGRRVCSNLKCEENYHVDFNPPKKDPDYCDKCGSPLIQRSGDTVDAIKKRLELYHRDTEPIVDYYRRQGLLHEIDGNRPIDVIEKDIKEIFSA</sequence>
<dbReference type="InterPro" id="IPR007862">
    <property type="entry name" value="Adenylate_kinase_lid-dom"/>
</dbReference>
<comment type="catalytic activity">
    <reaction evidence="5 7">
        <text>AMP + ATP = 2 ADP</text>
        <dbReference type="Rhea" id="RHEA:12973"/>
        <dbReference type="ChEBI" id="CHEBI:30616"/>
        <dbReference type="ChEBI" id="CHEBI:456215"/>
        <dbReference type="ChEBI" id="CHEBI:456216"/>
        <dbReference type="EC" id="2.7.4.3"/>
    </reaction>
</comment>
<dbReference type="Pfam" id="PF05191">
    <property type="entry name" value="ADK_lid"/>
    <property type="match status" value="1"/>
</dbReference>
<accession>A0A1F7U5B1</accession>
<dbReference type="GO" id="GO:0005524">
    <property type="term" value="F:ATP binding"/>
    <property type="evidence" value="ECO:0007669"/>
    <property type="project" value="UniProtKB-UniRule"/>
</dbReference>
<dbReference type="GO" id="GO:0044209">
    <property type="term" value="P:AMP salvage"/>
    <property type="evidence" value="ECO:0007669"/>
    <property type="project" value="UniProtKB-UniRule"/>
</dbReference>
<dbReference type="AlphaFoldDB" id="A0A1F7U5B1"/>
<dbReference type="SUPFAM" id="SSF57774">
    <property type="entry name" value="Microbial and mitochondrial ADK, insert 'zinc finger' domain"/>
    <property type="match status" value="1"/>
</dbReference>
<dbReference type="NCBIfam" id="TIGR01351">
    <property type="entry name" value="adk"/>
    <property type="match status" value="1"/>
</dbReference>
<evidence type="ECO:0000256" key="1">
    <source>
        <dbReference type="ARBA" id="ARBA00022679"/>
    </source>
</evidence>
<comment type="caution">
    <text evidence="9">The sequence shown here is derived from an EMBL/GenBank/DDBJ whole genome shotgun (WGS) entry which is preliminary data.</text>
</comment>
<dbReference type="UniPathway" id="UPA00588">
    <property type="reaction ID" value="UER00649"/>
</dbReference>
<dbReference type="GO" id="GO:0005737">
    <property type="term" value="C:cytoplasm"/>
    <property type="evidence" value="ECO:0007669"/>
    <property type="project" value="UniProtKB-SubCell"/>
</dbReference>
<dbReference type="EC" id="2.7.4.3" evidence="5 7"/>
<dbReference type="NCBIfam" id="NF001381">
    <property type="entry name" value="PRK00279.1-3"/>
    <property type="match status" value="1"/>
</dbReference>
<dbReference type="CDD" id="cd01428">
    <property type="entry name" value="ADK"/>
    <property type="match status" value="1"/>
</dbReference>
<evidence type="ECO:0000256" key="7">
    <source>
        <dbReference type="RuleBase" id="RU003331"/>
    </source>
</evidence>
<dbReference type="SUPFAM" id="SSF52540">
    <property type="entry name" value="P-loop containing nucleoside triphosphate hydrolases"/>
    <property type="match status" value="1"/>
</dbReference>
<keyword evidence="4 5" id="KW-0418">Kinase</keyword>
<evidence type="ECO:0000313" key="9">
    <source>
        <dbReference type="EMBL" id="OGL73411.1"/>
    </source>
</evidence>
<comment type="pathway">
    <text evidence="5">Purine metabolism; AMP biosynthesis via salvage pathway; AMP from ADP: step 1/1.</text>
</comment>
<organism evidence="9 10">
    <name type="scientific">Candidatus Uhrbacteria bacterium RIFCSPHIGHO2_02_FULL_60_10</name>
    <dbReference type="NCBI Taxonomy" id="1802392"/>
    <lineage>
        <taxon>Bacteria</taxon>
        <taxon>Candidatus Uhriibacteriota</taxon>
    </lineage>
</organism>
<evidence type="ECO:0000256" key="6">
    <source>
        <dbReference type="RuleBase" id="RU003330"/>
    </source>
</evidence>
<keyword evidence="5" id="KW-0862">Zinc</keyword>
<comment type="subcellular location">
    <subcellularLocation>
        <location evidence="5 7">Cytoplasm</location>
    </subcellularLocation>
</comment>
<keyword evidence="3 5" id="KW-0547">Nucleotide-binding</keyword>
<comment type="function">
    <text evidence="5">Catalyzes the reversible transfer of the terminal phosphate group between ATP and AMP. Plays an important role in cellular energy homeostasis and in adenine nucleotide metabolism.</text>
</comment>
<feature type="region of interest" description="NMP" evidence="5">
    <location>
        <begin position="30"/>
        <end position="59"/>
    </location>
</feature>
<feature type="binding site" evidence="5">
    <location>
        <position position="92"/>
    </location>
    <ligand>
        <name>AMP</name>
        <dbReference type="ChEBI" id="CHEBI:456215"/>
    </ligand>
</feature>
<comment type="domain">
    <text evidence="5">Consists of three domains, a large central CORE domain and two small peripheral domains, NMPbind and LID, which undergo movements during catalysis. The LID domain closes over the site of phosphoryl transfer upon ATP binding. Assembling and dissambling the active center during each catalytic cycle provides an effective means to prevent ATP hydrolysis. Some bacteria have evolved a zinc-coordinating structure that stabilizes the LID domain.</text>
</comment>
<dbReference type="InterPro" id="IPR033690">
    <property type="entry name" value="Adenylat_kinase_CS"/>
</dbReference>
<comment type="subunit">
    <text evidence="5 7">Monomer.</text>
</comment>
<evidence type="ECO:0000259" key="8">
    <source>
        <dbReference type="Pfam" id="PF05191"/>
    </source>
</evidence>
<dbReference type="InterPro" id="IPR036193">
    <property type="entry name" value="ADK_active_lid_dom_sf"/>
</dbReference>
<keyword evidence="5" id="KW-0963">Cytoplasm</keyword>
<feature type="binding site" evidence="5">
    <location>
        <position position="153"/>
    </location>
    <ligand>
        <name>Zn(2+)</name>
        <dbReference type="ChEBI" id="CHEBI:29105"/>
        <note>structural</note>
    </ligand>
</feature>
<dbReference type="GO" id="GO:0008270">
    <property type="term" value="F:zinc ion binding"/>
    <property type="evidence" value="ECO:0007669"/>
    <property type="project" value="UniProtKB-UniRule"/>
</dbReference>
<dbReference type="EMBL" id="MGEA01000061">
    <property type="protein sequence ID" value="OGL73411.1"/>
    <property type="molecule type" value="Genomic_DNA"/>
</dbReference>
<feature type="binding site" evidence="5">
    <location>
        <position position="130"/>
    </location>
    <ligand>
        <name>Zn(2+)</name>
        <dbReference type="ChEBI" id="CHEBI:29105"/>
        <note>structural</note>
    </ligand>
</feature>
<gene>
    <name evidence="5" type="primary">adk</name>
    <name evidence="9" type="ORF">A3C96_00845</name>
</gene>
<feature type="binding site" evidence="5">
    <location>
        <position position="202"/>
    </location>
    <ligand>
        <name>ATP</name>
        <dbReference type="ChEBI" id="CHEBI:30616"/>
    </ligand>
</feature>
<dbReference type="GO" id="GO:0004017">
    <property type="term" value="F:AMP kinase activity"/>
    <property type="evidence" value="ECO:0007669"/>
    <property type="project" value="UniProtKB-UniRule"/>
</dbReference>
<feature type="binding site" evidence="5">
    <location>
        <position position="174"/>
    </location>
    <ligand>
        <name>AMP</name>
        <dbReference type="ChEBI" id="CHEBI:456215"/>
    </ligand>
</feature>
<dbReference type="PRINTS" id="PR00094">
    <property type="entry name" value="ADENYLTKNASE"/>
</dbReference>
<feature type="domain" description="Adenylate kinase active site lid" evidence="8">
    <location>
        <begin position="127"/>
        <end position="164"/>
    </location>
</feature>
<name>A0A1F7U5B1_9BACT</name>
<feature type="binding site" evidence="5">
    <location>
        <begin position="10"/>
        <end position="15"/>
    </location>
    <ligand>
        <name>ATP</name>
        <dbReference type="ChEBI" id="CHEBI:30616"/>
    </ligand>
</feature>
<dbReference type="Proteomes" id="UP000177088">
    <property type="component" value="Unassembled WGS sequence"/>
</dbReference>
<reference evidence="9 10" key="1">
    <citation type="journal article" date="2016" name="Nat. Commun.">
        <title>Thousands of microbial genomes shed light on interconnected biogeochemical processes in an aquifer system.</title>
        <authorList>
            <person name="Anantharaman K."/>
            <person name="Brown C.T."/>
            <person name="Hug L.A."/>
            <person name="Sharon I."/>
            <person name="Castelle C.J."/>
            <person name="Probst A.J."/>
            <person name="Thomas B.C."/>
            <person name="Singh A."/>
            <person name="Wilkins M.J."/>
            <person name="Karaoz U."/>
            <person name="Brodie E.L."/>
            <person name="Williams K.H."/>
            <person name="Hubbard S.S."/>
            <person name="Banfield J.F."/>
        </authorList>
    </citation>
    <scope>NUCLEOTIDE SEQUENCE [LARGE SCALE GENOMIC DNA]</scope>
</reference>
<feature type="binding site" evidence="5">
    <location>
        <position position="127"/>
    </location>
    <ligand>
        <name>ATP</name>
        <dbReference type="ChEBI" id="CHEBI:30616"/>
    </ligand>
</feature>
<dbReference type="PANTHER" id="PTHR23359">
    <property type="entry name" value="NUCLEOTIDE KINASE"/>
    <property type="match status" value="1"/>
</dbReference>